<feature type="compositionally biased region" description="Low complexity" evidence="2">
    <location>
        <begin position="110"/>
        <end position="134"/>
    </location>
</feature>
<feature type="region of interest" description="Disordered" evidence="2">
    <location>
        <begin position="634"/>
        <end position="659"/>
    </location>
</feature>
<evidence type="ECO:0000256" key="2">
    <source>
        <dbReference type="SAM" id="MobiDB-lite"/>
    </source>
</evidence>
<feature type="compositionally biased region" description="Low complexity" evidence="2">
    <location>
        <begin position="156"/>
        <end position="181"/>
    </location>
</feature>
<proteinExistence type="predicted"/>
<keyword evidence="4" id="KW-1185">Reference proteome</keyword>
<sequence>MTKAKTSTLNPSSSSVSSKSSVGRTRSTRSRVSTSQKVWESPPRWEPRHMDTVSLGEKQEGGNANLPDLCPLPDAPDQTTSPLVKTELPDDDKDYEKKGKRDTGDGTDAGGDLCSPAFSSAASSPSSFSSLTTASKRRSKAVARASAVWNSLSRLSTPRTPASSAMASPSPSSSLSSSTSRRSCSASFYAARSGGGQGGSGVGKTTGMIEGEEGEEEELESVATQSPAPKGKMGGRGIREDPGVRTLRLVEEQEINPSEVEAALDAVNVAAVYMGFQEGKEEGKEGRGEAGMVFPIEIAEGITSALQRLDDGGVINEVTDFCLNVAALEPPRSRTYMPAVFFSDVLEATPEEEGGGCKREGDMFRDCISRMEEVKNCAKNEREDGIAFREAVESVEKRALEYKEEIENRKMHYAEQVEAKAEEVEDNTKLLHKERVVFRSMVEEDFQFDENLREKLGEVFDAGVDADVALQASQSHLENLQELQALYGMVDARLDAYLSYVLDHVAGLRKGMEPMLKERQTERVRKLYRVRRTLQNLFSAAHESTNYLLQSIEADKVALQDDLAKLQRKYTNAGPTLQADMTTLREKVKEMTEQWQLHRQELEEMRSEHTEAKIDIALLLEDEAREALELGVMELEEDKEKGEDERKESDEAGSKGTKKSVWTFCVVM</sequence>
<dbReference type="OrthoDB" id="10365243at2759"/>
<evidence type="ECO:0000313" key="3">
    <source>
        <dbReference type="EMBL" id="TFJ85010.1"/>
    </source>
</evidence>
<evidence type="ECO:0000256" key="1">
    <source>
        <dbReference type="SAM" id="Coils"/>
    </source>
</evidence>
<feature type="region of interest" description="Disordered" evidence="2">
    <location>
        <begin position="1"/>
        <end position="181"/>
    </location>
</feature>
<gene>
    <name evidence="3" type="ORF">NSK_003434</name>
</gene>
<feature type="compositionally biased region" description="Low complexity" evidence="2">
    <location>
        <begin position="12"/>
        <end position="35"/>
    </location>
</feature>
<feature type="region of interest" description="Disordered" evidence="2">
    <location>
        <begin position="212"/>
        <end position="243"/>
    </location>
</feature>
<dbReference type="AlphaFoldDB" id="A0A4D9D0V0"/>
<feature type="coiled-coil region" evidence="1">
    <location>
        <begin position="403"/>
        <end position="434"/>
    </location>
</feature>
<protein>
    <submittedName>
        <fullName evidence="3">Uncharacterized protein</fullName>
    </submittedName>
</protein>
<dbReference type="EMBL" id="SDOX01000016">
    <property type="protein sequence ID" value="TFJ85010.1"/>
    <property type="molecule type" value="Genomic_DNA"/>
</dbReference>
<organism evidence="3 4">
    <name type="scientific">Nannochloropsis salina CCMP1776</name>
    <dbReference type="NCBI Taxonomy" id="1027361"/>
    <lineage>
        <taxon>Eukaryota</taxon>
        <taxon>Sar</taxon>
        <taxon>Stramenopiles</taxon>
        <taxon>Ochrophyta</taxon>
        <taxon>Eustigmatophyceae</taxon>
        <taxon>Eustigmatales</taxon>
        <taxon>Monodopsidaceae</taxon>
        <taxon>Microchloropsis</taxon>
        <taxon>Microchloropsis salina</taxon>
    </lineage>
</organism>
<feature type="compositionally biased region" description="Polar residues" evidence="2">
    <location>
        <begin position="1"/>
        <end position="11"/>
    </location>
</feature>
<evidence type="ECO:0000313" key="4">
    <source>
        <dbReference type="Proteomes" id="UP000355283"/>
    </source>
</evidence>
<feature type="compositionally biased region" description="Basic and acidic residues" evidence="2">
    <location>
        <begin position="638"/>
        <end position="653"/>
    </location>
</feature>
<reference evidence="3 4" key="1">
    <citation type="submission" date="2019-01" db="EMBL/GenBank/DDBJ databases">
        <title>Nuclear Genome Assembly of the Microalgal Biofuel strain Nannochloropsis salina CCMP1776.</title>
        <authorList>
            <person name="Hovde B."/>
        </authorList>
    </citation>
    <scope>NUCLEOTIDE SEQUENCE [LARGE SCALE GENOMIC DNA]</scope>
    <source>
        <strain evidence="3 4">CCMP1776</strain>
    </source>
</reference>
<keyword evidence="1" id="KW-0175">Coiled coil</keyword>
<name>A0A4D9D0V0_9STRA</name>
<accession>A0A4D9D0V0</accession>
<feature type="compositionally biased region" description="Low complexity" evidence="2">
    <location>
        <begin position="66"/>
        <end position="77"/>
    </location>
</feature>
<dbReference type="Proteomes" id="UP000355283">
    <property type="component" value="Unassembled WGS sequence"/>
</dbReference>
<feature type="compositionally biased region" description="Basic and acidic residues" evidence="2">
    <location>
        <begin position="94"/>
        <end position="104"/>
    </location>
</feature>
<comment type="caution">
    <text evidence="3">The sequence shown here is derived from an EMBL/GenBank/DDBJ whole genome shotgun (WGS) entry which is preliminary data.</text>
</comment>